<evidence type="ECO:0000313" key="2">
    <source>
        <dbReference type="Proteomes" id="UP001575181"/>
    </source>
</evidence>
<dbReference type="Proteomes" id="UP001575181">
    <property type="component" value="Unassembled WGS sequence"/>
</dbReference>
<reference evidence="1 2" key="1">
    <citation type="submission" date="2024-08" db="EMBL/GenBank/DDBJ databases">
        <title>Whole-genome sequencing of halo(alkali)philic microorganisms from hypersaline lakes.</title>
        <authorList>
            <person name="Sorokin D.Y."/>
            <person name="Merkel A.Y."/>
            <person name="Messina E."/>
            <person name="Yakimov M."/>
        </authorList>
    </citation>
    <scope>NUCLEOTIDE SEQUENCE [LARGE SCALE GENOMIC DNA]</scope>
    <source>
        <strain evidence="1 2">Cl-TMA</strain>
    </source>
</reference>
<evidence type="ECO:0000313" key="1">
    <source>
        <dbReference type="EMBL" id="MFA9461366.1"/>
    </source>
</evidence>
<accession>A0ABV4TXR5</accession>
<dbReference type="RefSeq" id="WP_373656155.1">
    <property type="nucleotide sequence ID" value="NZ_JBGUAW010000007.1"/>
</dbReference>
<organism evidence="1 2">
    <name type="scientific">Thiohalorhabdus methylotrophus</name>
    <dbReference type="NCBI Taxonomy" id="3242694"/>
    <lineage>
        <taxon>Bacteria</taxon>
        <taxon>Pseudomonadati</taxon>
        <taxon>Pseudomonadota</taxon>
        <taxon>Gammaproteobacteria</taxon>
        <taxon>Thiohalorhabdales</taxon>
        <taxon>Thiohalorhabdaceae</taxon>
        <taxon>Thiohalorhabdus</taxon>
    </lineage>
</organism>
<keyword evidence="2" id="KW-1185">Reference proteome</keyword>
<comment type="caution">
    <text evidence="1">The sequence shown here is derived from an EMBL/GenBank/DDBJ whole genome shotgun (WGS) entry which is preliminary data.</text>
</comment>
<name>A0ABV4TXR5_9GAMM</name>
<dbReference type="EMBL" id="JBGUAW010000007">
    <property type="protein sequence ID" value="MFA9461366.1"/>
    <property type="molecule type" value="Genomic_DNA"/>
</dbReference>
<proteinExistence type="predicted"/>
<sequence length="49" mass="5381">MSSFLPLLLRAVKRACTGCSLEVAEGVRTRRFDAGFALARPRATELDVE</sequence>
<protein>
    <submittedName>
        <fullName evidence="1">Uncharacterized protein</fullName>
    </submittedName>
</protein>
<gene>
    <name evidence="1" type="ORF">ACERLL_11060</name>
</gene>